<gene>
    <name evidence="2" type="ORF">EVG20_g1994</name>
</gene>
<feature type="region of interest" description="Disordered" evidence="1">
    <location>
        <begin position="131"/>
        <end position="188"/>
    </location>
</feature>
<reference evidence="2 3" key="1">
    <citation type="submission" date="2019-02" db="EMBL/GenBank/DDBJ databases">
        <title>Genome sequencing of the rare red list fungi Dentipellis fragilis.</title>
        <authorList>
            <person name="Buettner E."/>
            <person name="Kellner H."/>
        </authorList>
    </citation>
    <scope>NUCLEOTIDE SEQUENCE [LARGE SCALE GENOMIC DNA]</scope>
    <source>
        <strain evidence="2 3">DSM 105465</strain>
    </source>
</reference>
<feature type="region of interest" description="Disordered" evidence="1">
    <location>
        <begin position="268"/>
        <end position="300"/>
    </location>
</feature>
<evidence type="ECO:0000256" key="1">
    <source>
        <dbReference type="SAM" id="MobiDB-lite"/>
    </source>
</evidence>
<feature type="compositionally biased region" description="Polar residues" evidence="1">
    <location>
        <begin position="50"/>
        <end position="66"/>
    </location>
</feature>
<feature type="compositionally biased region" description="Low complexity" evidence="1">
    <location>
        <begin position="407"/>
        <end position="416"/>
    </location>
</feature>
<name>A0A4Y9Z985_9AGAM</name>
<dbReference type="OrthoDB" id="10683278at2759"/>
<evidence type="ECO:0000313" key="2">
    <source>
        <dbReference type="EMBL" id="TFY71014.1"/>
    </source>
</evidence>
<feature type="compositionally biased region" description="Basic and acidic residues" evidence="1">
    <location>
        <begin position="76"/>
        <end position="88"/>
    </location>
</feature>
<feature type="compositionally biased region" description="Polar residues" evidence="1">
    <location>
        <begin position="150"/>
        <end position="163"/>
    </location>
</feature>
<keyword evidence="3" id="KW-1185">Reference proteome</keyword>
<dbReference type="EMBL" id="SEOQ01000071">
    <property type="protein sequence ID" value="TFY71014.1"/>
    <property type="molecule type" value="Genomic_DNA"/>
</dbReference>
<evidence type="ECO:0000313" key="3">
    <source>
        <dbReference type="Proteomes" id="UP000298327"/>
    </source>
</evidence>
<proteinExistence type="predicted"/>
<sequence>MSHLLPLDPSVDYYGAAIDSWPYHYGAEQPEAYEDYVESQQYSVAGPSGEQLSSPADSATSYQQHYSPGYALSSDDSQHVPDTHASHATHWHSERVYGTQQGFHGPQGSGNQSILGGAGTQFAEYPQQAGAFSGLRSSTPPPVSTYSTLRGATNFNPNSNETPDASRGRGVMPTTSAHGNGFSGPADQGQIARGFVAPWQDPSEIDACYNMPQRHGNVQYSQIPAFQQLQLPSAPLPASQQLQLRGPPLSAPQPTYPPVSDIHSPVEGTIDPSAQESLPMGHLSAHDQSQYQVSTPASPPLPPPPCIPPLMSMPLMQISPTASTSRSPEPVVKQEFGNVKEELEELVELPEDSHHAAAFTVVSPASQMHADTTKLHASPPSSLQGALGPVQGTSTGRTVVASGPYPTTSTSMQSQTPVPLKYSDEDDSPVQTPVATPSHRRGGASGSRRGGIAKKPKKEQFLAFFFCRGRKIACGHPSPDNPDRTCKYVVSPYLSSSRVVGVGCRAIAGAGAGWRGTSMLAPLGLYTRGRLPSHVVRTRLSVSLAAASRSLIVRDRPTLPAGHCRAPSDLLRACTNASSTANAHGVI</sequence>
<accession>A0A4Y9Z985</accession>
<feature type="region of interest" description="Disordered" evidence="1">
    <location>
        <begin position="370"/>
        <end position="452"/>
    </location>
</feature>
<feature type="region of interest" description="Disordered" evidence="1">
    <location>
        <begin position="39"/>
        <end position="88"/>
    </location>
</feature>
<dbReference type="AlphaFoldDB" id="A0A4Y9Z985"/>
<protein>
    <submittedName>
        <fullName evidence="2">Uncharacterized protein</fullName>
    </submittedName>
</protein>
<comment type="caution">
    <text evidence="2">The sequence shown here is derived from an EMBL/GenBank/DDBJ whole genome shotgun (WGS) entry which is preliminary data.</text>
</comment>
<organism evidence="2 3">
    <name type="scientific">Dentipellis fragilis</name>
    <dbReference type="NCBI Taxonomy" id="205917"/>
    <lineage>
        <taxon>Eukaryota</taxon>
        <taxon>Fungi</taxon>
        <taxon>Dikarya</taxon>
        <taxon>Basidiomycota</taxon>
        <taxon>Agaricomycotina</taxon>
        <taxon>Agaricomycetes</taxon>
        <taxon>Russulales</taxon>
        <taxon>Hericiaceae</taxon>
        <taxon>Dentipellis</taxon>
    </lineage>
</organism>
<dbReference type="Proteomes" id="UP000298327">
    <property type="component" value="Unassembled WGS sequence"/>
</dbReference>